<dbReference type="EMBL" id="CP120682">
    <property type="protein sequence ID" value="WKN40114.1"/>
    <property type="molecule type" value="Genomic_DNA"/>
</dbReference>
<evidence type="ECO:0000256" key="1">
    <source>
        <dbReference type="ARBA" id="ARBA00022729"/>
    </source>
</evidence>
<name>A0AA49PZD5_9BACT</name>
<reference evidence="4" key="2">
    <citation type="journal article" date="2024" name="Antonie Van Leeuwenhoek">
        <title>Roseihalotalea indica gen. nov., sp. nov., a halophilic Bacteroidetes from mesopelagic Southwest Indian Ocean with higher carbohydrate metabolic potential.</title>
        <authorList>
            <person name="Chen B."/>
            <person name="Zhang M."/>
            <person name="Lin D."/>
            <person name="Ye J."/>
            <person name="Tang K."/>
        </authorList>
    </citation>
    <scope>NUCLEOTIDE SEQUENCE</scope>
    <source>
        <strain evidence="4">TK19036</strain>
    </source>
</reference>
<evidence type="ECO:0000256" key="2">
    <source>
        <dbReference type="SAM" id="SignalP"/>
    </source>
</evidence>
<dbReference type="InterPro" id="IPR013517">
    <property type="entry name" value="FG-GAP"/>
</dbReference>
<feature type="signal peptide" evidence="2">
    <location>
        <begin position="1"/>
        <end position="19"/>
    </location>
</feature>
<dbReference type="Pfam" id="PF07593">
    <property type="entry name" value="UnbV_ASPIC"/>
    <property type="match status" value="1"/>
</dbReference>
<dbReference type="InterPro" id="IPR028994">
    <property type="entry name" value="Integrin_alpha_N"/>
</dbReference>
<proteinExistence type="predicted"/>
<dbReference type="Pfam" id="PF13517">
    <property type="entry name" value="FG-GAP_3"/>
    <property type="match status" value="5"/>
</dbReference>
<dbReference type="PANTHER" id="PTHR16026:SF0">
    <property type="entry name" value="CARTILAGE ACIDIC PROTEIN 1"/>
    <property type="match status" value="1"/>
</dbReference>
<accession>A0AA49PZD5</accession>
<gene>
    <name evidence="4" type="ORF">K4G66_15575</name>
</gene>
<dbReference type="PANTHER" id="PTHR16026">
    <property type="entry name" value="CARTILAGE ACIDIC PROTEIN 1"/>
    <property type="match status" value="1"/>
</dbReference>
<dbReference type="Gene3D" id="2.130.10.130">
    <property type="entry name" value="Integrin alpha, N-terminal"/>
    <property type="match status" value="3"/>
</dbReference>
<feature type="domain" description="ASPIC/UnbV" evidence="3">
    <location>
        <begin position="530"/>
        <end position="597"/>
    </location>
</feature>
<dbReference type="SUPFAM" id="SSF69318">
    <property type="entry name" value="Integrin alpha N-terminal domain"/>
    <property type="match status" value="3"/>
</dbReference>
<protein>
    <submittedName>
        <fullName evidence="4">VCBS repeat-containing protein</fullName>
    </submittedName>
</protein>
<organism evidence="4">
    <name type="scientific">Roseihalotalea indica</name>
    <dbReference type="NCBI Taxonomy" id="2867963"/>
    <lineage>
        <taxon>Bacteria</taxon>
        <taxon>Pseudomonadati</taxon>
        <taxon>Bacteroidota</taxon>
        <taxon>Cytophagia</taxon>
        <taxon>Cytophagales</taxon>
        <taxon>Catalimonadaceae</taxon>
        <taxon>Roseihalotalea</taxon>
    </lineage>
</organism>
<keyword evidence="1 2" id="KW-0732">Signal</keyword>
<dbReference type="InterPro" id="IPR027039">
    <property type="entry name" value="Crtac1"/>
</dbReference>
<dbReference type="AlphaFoldDB" id="A0AA49PZD5"/>
<sequence length="1100" mass="123066">MIRLLLAFFTLTVCFCFFSCESENSVDQNTLFTKLTADETGVDFINRNTENEEQSIISYDYFYNGGGVALGDINNDGLVDLYFSANQGENKLYLNQGDFRFQDITQSAGVSANNGWRTGVAMVDINADGYLDIYVCRSADNSPMFRENTLYINNGDLTFTDKAFEYGLNDDSFSTQAAFLDFDNDGDLDLFLLNHSRQQISNAYDIRQRNSKERVPYVGNKLYRNDDGKFTDVSDSLGIYGPASNYGLGVAYADLNNDGWLDIYASNDYTGNDKVYINRQGKFFEEKSDSLLTHMSQFSMGVDIADVNNDGWMDIFSLDMLPEDNQRQKELHWPDKYDVYQAMVKNGLHHQYMRNMLHLNRGTSQDKLPVFSEIGQLAGVSNTDWSWSALLADYDNDGLQDLFVSNGFKRAFTNNDFLTYQADLLTRQREGKAIDNINEILGKMPSNTIHNYMYQNQNGFRFTDQSDGWGFDEPLLTNGAAYADLDNDGDLDLVLNNLDAEAGIYRNNADTASNHYLKINLQGQSGNTFGLGTKVQLFVGDSSLIRLQNPYRGFQSSMEPALFFGLGTIEVIDSLMVEWPTGEVQILQQLPVNQTITLDQSEATPNKPGTANTVTPFFTESETQIDFRPEENDFIDFRTQPLLPRMYSTIGPASAQADVDGDGRMDLYIGGAKGQSGRLFLQNSSQKYTEKTSAAFKAHQESEDVDAVFFDMDGDGDQDLYVVSGGYEYAKDDALLQDRLYRNQGNGNFEAASLPSFASSGSCVRPADIDQDGDLDLFVGGRITPGRYPETPQSYLLRNDGQGHFSVATNEVTPLLSEAGMVTDALWLDVNQDQWPDLIVVGEWMPLKVFINRKGKLEDESSTYVPANTEGWWNCLLAADFDADGDQDLVVGNFGMNNQFKATEEQPAALYYADYDKNGSIDPILTYYIGDQRYPSPTRDELITQSPMFKKRFTDYASYAQATIEDILTPTELEQSPVLQAYQFETMYFENTNGSFVPKKLPTAMQFAPVFALATADVNQDGHLDIISGGNLDNMRARFGKATGNFGTVLLGNGQGDFSVMPPVQSGLTVRGETRQIITNNDQFTFIRNNAPPLLYQLRP</sequence>
<dbReference type="InterPro" id="IPR011519">
    <property type="entry name" value="UnbV_ASPIC"/>
</dbReference>
<reference evidence="4" key="1">
    <citation type="journal article" date="2023" name="Comput. Struct. Biotechnol. J.">
        <title>Discovery of a novel marine Bacteroidetes with a rich repertoire of carbohydrate-active enzymes.</title>
        <authorList>
            <person name="Chen B."/>
            <person name="Liu G."/>
            <person name="Chen Q."/>
            <person name="Wang H."/>
            <person name="Liu L."/>
            <person name="Tang K."/>
        </authorList>
    </citation>
    <scope>NUCLEOTIDE SEQUENCE</scope>
    <source>
        <strain evidence="4">TK19036</strain>
    </source>
</reference>
<feature type="chain" id="PRO_5041318274" evidence="2">
    <location>
        <begin position="20"/>
        <end position="1100"/>
    </location>
</feature>
<evidence type="ECO:0000313" key="4">
    <source>
        <dbReference type="EMBL" id="WKN40114.1"/>
    </source>
</evidence>
<evidence type="ECO:0000259" key="3">
    <source>
        <dbReference type="Pfam" id="PF07593"/>
    </source>
</evidence>